<gene>
    <name evidence="2" type="ORF">GPM918_LOCUS46061</name>
    <name evidence="3" type="ORF">SRO942_LOCUS49409</name>
</gene>
<keyword evidence="4" id="KW-1185">Reference proteome</keyword>
<comment type="caution">
    <text evidence="2">The sequence shown here is derived from an EMBL/GenBank/DDBJ whole genome shotgun (WGS) entry which is preliminary data.</text>
</comment>
<evidence type="ECO:0000313" key="4">
    <source>
        <dbReference type="Proteomes" id="UP000663829"/>
    </source>
</evidence>
<evidence type="ECO:0000313" key="2">
    <source>
        <dbReference type="EMBL" id="CAF1663421.1"/>
    </source>
</evidence>
<keyword evidence="1" id="KW-0472">Membrane</keyword>
<dbReference type="AlphaFoldDB" id="A0A816FMH5"/>
<dbReference type="Proteomes" id="UP000663829">
    <property type="component" value="Unassembled WGS sequence"/>
</dbReference>
<name>A0A816FMH5_9BILA</name>
<dbReference type="Proteomes" id="UP000681722">
    <property type="component" value="Unassembled WGS sequence"/>
</dbReference>
<sequence>MKTITETLAIQTCTSGKQIPKVIWKFVYSLSTCLMVMMLSLAVCVGSHQPTNDTGPHINLILMSVGLGGGRLFVQWKTKRKSTSSDKIVYIEAFDIGLIPGM</sequence>
<keyword evidence="1" id="KW-0812">Transmembrane</keyword>
<evidence type="ECO:0000313" key="3">
    <source>
        <dbReference type="EMBL" id="CAF4617138.1"/>
    </source>
</evidence>
<dbReference type="EMBL" id="CAJNOQ010057083">
    <property type="protein sequence ID" value="CAF1663421.1"/>
    <property type="molecule type" value="Genomic_DNA"/>
</dbReference>
<proteinExistence type="predicted"/>
<evidence type="ECO:0000256" key="1">
    <source>
        <dbReference type="SAM" id="Phobius"/>
    </source>
</evidence>
<protein>
    <submittedName>
        <fullName evidence="2">Uncharacterized protein</fullName>
    </submittedName>
</protein>
<dbReference type="EMBL" id="CAJOBC010132287">
    <property type="protein sequence ID" value="CAF4617138.1"/>
    <property type="molecule type" value="Genomic_DNA"/>
</dbReference>
<accession>A0A816FMH5</accession>
<feature type="transmembrane region" description="Helical" evidence="1">
    <location>
        <begin position="54"/>
        <end position="74"/>
    </location>
</feature>
<reference evidence="2" key="1">
    <citation type="submission" date="2021-02" db="EMBL/GenBank/DDBJ databases">
        <authorList>
            <person name="Nowell W R."/>
        </authorList>
    </citation>
    <scope>NUCLEOTIDE SEQUENCE</scope>
</reference>
<keyword evidence="1" id="KW-1133">Transmembrane helix</keyword>
<feature type="transmembrane region" description="Helical" evidence="1">
    <location>
        <begin position="26"/>
        <end position="48"/>
    </location>
</feature>
<organism evidence="2 4">
    <name type="scientific">Didymodactylos carnosus</name>
    <dbReference type="NCBI Taxonomy" id="1234261"/>
    <lineage>
        <taxon>Eukaryota</taxon>
        <taxon>Metazoa</taxon>
        <taxon>Spiralia</taxon>
        <taxon>Gnathifera</taxon>
        <taxon>Rotifera</taxon>
        <taxon>Eurotatoria</taxon>
        <taxon>Bdelloidea</taxon>
        <taxon>Philodinida</taxon>
        <taxon>Philodinidae</taxon>
        <taxon>Didymodactylos</taxon>
    </lineage>
</organism>